<gene>
    <name evidence="2" type="ORF">CVT25_011860</name>
</gene>
<dbReference type="AlphaFoldDB" id="A0A409WIZ2"/>
<accession>A0A409WIZ2</accession>
<evidence type="ECO:0000313" key="2">
    <source>
        <dbReference type="EMBL" id="PPQ78465.1"/>
    </source>
</evidence>
<sequence length="301" mass="33280">MSSRDSSRVFPTKTSPMKKASHKAPLTPSIHVATDLPCPADKDLDDIPRPKYTPSDIGRVQSILLHFVPVELADAIIDMAEYWPWVAVSRNSFTSAYSALEAPDSNAQWCYIVSPKIPSIERAGVCVPTVVKMVKFFIKTYESCYGKTKESKATDATQGYTTWFESLILRNGESIPSYEDSSRPNDWYSNLAAPHPKFLNDFREPELPGAPVANPLDDRTRWHVATNSPSCGGDKSKAWHEVTWKHNDTQTKTATQTDPSTGMGTGSGFIDSLSVDDQIVLMARAMVSATMKILLEMSKPS</sequence>
<name>A0A409WIZ2_PSICY</name>
<evidence type="ECO:0000313" key="3">
    <source>
        <dbReference type="Proteomes" id="UP000283269"/>
    </source>
</evidence>
<dbReference type="EMBL" id="NHYD01003417">
    <property type="protein sequence ID" value="PPQ78465.1"/>
    <property type="molecule type" value="Genomic_DNA"/>
</dbReference>
<dbReference type="OrthoDB" id="66095at2759"/>
<organism evidence="2 3">
    <name type="scientific">Psilocybe cyanescens</name>
    <dbReference type="NCBI Taxonomy" id="93625"/>
    <lineage>
        <taxon>Eukaryota</taxon>
        <taxon>Fungi</taxon>
        <taxon>Dikarya</taxon>
        <taxon>Basidiomycota</taxon>
        <taxon>Agaricomycotina</taxon>
        <taxon>Agaricomycetes</taxon>
        <taxon>Agaricomycetidae</taxon>
        <taxon>Agaricales</taxon>
        <taxon>Agaricineae</taxon>
        <taxon>Strophariaceae</taxon>
        <taxon>Psilocybe</taxon>
    </lineage>
</organism>
<reference evidence="2 3" key="1">
    <citation type="journal article" date="2018" name="Evol. Lett.">
        <title>Horizontal gene cluster transfer increased hallucinogenic mushroom diversity.</title>
        <authorList>
            <person name="Reynolds H.T."/>
            <person name="Vijayakumar V."/>
            <person name="Gluck-Thaler E."/>
            <person name="Korotkin H.B."/>
            <person name="Matheny P.B."/>
            <person name="Slot J.C."/>
        </authorList>
    </citation>
    <scope>NUCLEOTIDE SEQUENCE [LARGE SCALE GENOMIC DNA]</scope>
    <source>
        <strain evidence="2 3">2631</strain>
    </source>
</reference>
<dbReference type="InParanoid" id="A0A409WIZ2"/>
<evidence type="ECO:0000256" key="1">
    <source>
        <dbReference type="SAM" id="MobiDB-lite"/>
    </source>
</evidence>
<proteinExistence type="predicted"/>
<dbReference type="Proteomes" id="UP000283269">
    <property type="component" value="Unassembled WGS sequence"/>
</dbReference>
<feature type="region of interest" description="Disordered" evidence="1">
    <location>
        <begin position="1"/>
        <end position="25"/>
    </location>
</feature>
<dbReference type="STRING" id="93625.A0A409WIZ2"/>
<comment type="caution">
    <text evidence="2">The sequence shown here is derived from an EMBL/GenBank/DDBJ whole genome shotgun (WGS) entry which is preliminary data.</text>
</comment>
<protein>
    <submittedName>
        <fullName evidence="2">Uncharacterized protein</fullName>
    </submittedName>
</protein>
<keyword evidence="3" id="KW-1185">Reference proteome</keyword>